<evidence type="ECO:0000313" key="3">
    <source>
        <dbReference type="EMBL" id="CAH2328474.1"/>
    </source>
</evidence>
<dbReference type="Gene3D" id="2.120.10.80">
    <property type="entry name" value="Kelch-type beta propeller"/>
    <property type="match status" value="2"/>
</dbReference>
<evidence type="ECO:0000313" key="4">
    <source>
        <dbReference type="Proteomes" id="UP001295444"/>
    </source>
</evidence>
<dbReference type="AlphaFoldDB" id="A0AAD1TJM0"/>
<dbReference type="Proteomes" id="UP001295444">
    <property type="component" value="Chromosome 13"/>
</dbReference>
<organism evidence="3 4">
    <name type="scientific">Pelobates cultripes</name>
    <name type="common">Western spadefoot toad</name>
    <dbReference type="NCBI Taxonomy" id="61616"/>
    <lineage>
        <taxon>Eukaryota</taxon>
        <taxon>Metazoa</taxon>
        <taxon>Chordata</taxon>
        <taxon>Craniata</taxon>
        <taxon>Vertebrata</taxon>
        <taxon>Euteleostomi</taxon>
        <taxon>Amphibia</taxon>
        <taxon>Batrachia</taxon>
        <taxon>Anura</taxon>
        <taxon>Pelobatoidea</taxon>
        <taxon>Pelobatidae</taxon>
        <taxon>Pelobates</taxon>
    </lineage>
</organism>
<dbReference type="SUPFAM" id="SSF117281">
    <property type="entry name" value="Kelch motif"/>
    <property type="match status" value="1"/>
</dbReference>
<name>A0AAD1TJM0_PELCU</name>
<keyword evidence="2" id="KW-0677">Repeat</keyword>
<dbReference type="PANTHER" id="PTHR46093:SF19">
    <property type="entry name" value="RAB9 EFFECTOR PROTEIN WITH KELCH MOTIFS-LIKE"/>
    <property type="match status" value="1"/>
</dbReference>
<accession>A0AAD1TJM0</accession>
<keyword evidence="4" id="KW-1185">Reference proteome</keyword>
<gene>
    <name evidence="3" type="ORF">PECUL_23A014746</name>
</gene>
<dbReference type="Pfam" id="PF24681">
    <property type="entry name" value="Kelch_KLHDC2_KLHL20_DRC7"/>
    <property type="match status" value="2"/>
</dbReference>
<reference evidence="3" key="1">
    <citation type="submission" date="2022-03" db="EMBL/GenBank/DDBJ databases">
        <authorList>
            <person name="Alioto T."/>
            <person name="Alioto T."/>
            <person name="Gomez Garrido J."/>
        </authorList>
    </citation>
    <scope>NUCLEOTIDE SEQUENCE</scope>
</reference>
<evidence type="ECO:0000256" key="1">
    <source>
        <dbReference type="ARBA" id="ARBA00022441"/>
    </source>
</evidence>
<dbReference type="PANTHER" id="PTHR46093">
    <property type="entry name" value="ACYL-COA-BINDING DOMAIN-CONTAINING PROTEIN 5"/>
    <property type="match status" value="1"/>
</dbReference>
<proteinExistence type="predicted"/>
<keyword evidence="1" id="KW-0880">Kelch repeat</keyword>
<evidence type="ECO:0000256" key="2">
    <source>
        <dbReference type="ARBA" id="ARBA00022737"/>
    </source>
</evidence>
<sequence length="556" mass="61496">MGRVDFYALWSVLDTPRQMISKRGQMSYQLPVPLPLPKQLILFSLGDWSSYTIDTRISAQLVTGGIQPQYLGNLSSDCRCLVWEGEWRVDITEECVKMATEGIPAKLLLTVTWQVLKSSGFSSSTPAKRQLRVGLPSSPLLSESTIVPVRLLDMALEDKVQCSAVAQQATEEILKDSPPLKKAQSVLPPHTKEDEAGCLETLRKMSCKQRNPRRLRFGMKGSQGGSPDGVCPSVRTGHSVCLCDPETAILIGGEGTNEQPCEDSLWKMELDSEFWVPMDGICQGSSPLSSRGHSATFDPETKRVYVYGGMRESRRFSCIYVLDTLDWKWTLVTAMGKVPTLSFHSAIMYQRELYVFGGLCPQPGTELGSCTNSLYIFNPEYKIWYQPMVKGVLPLARFGHTATLLGKHVVIFGGKRTPSPIYLNDVHILDLGYMEYAPVSLSVNAEKPAARCFHAAMPVSDDRVLIHGGSSSLGTLGDVFIFSLENLSWSPIRFGDAPEHSRYGHTLLNLTSSHLTDSDKEKRKGRSICSIMIIGGSNVSGNYYCDNPKFLIDVTP</sequence>
<dbReference type="EMBL" id="OW240924">
    <property type="protein sequence ID" value="CAH2328474.1"/>
    <property type="molecule type" value="Genomic_DNA"/>
</dbReference>
<protein>
    <submittedName>
        <fullName evidence="3">Tip elongation aberrant 1-like isoform X2</fullName>
    </submittedName>
</protein>
<dbReference type="InterPro" id="IPR015915">
    <property type="entry name" value="Kelch-typ_b-propeller"/>
</dbReference>